<name>A0ABW5ZC32_9FLAO</name>
<gene>
    <name evidence="2" type="ORF">ACFSX9_12935</name>
</gene>
<dbReference type="RefSeq" id="WP_379808309.1">
    <property type="nucleotide sequence ID" value="NZ_JBHUOL010000018.1"/>
</dbReference>
<evidence type="ECO:0000313" key="3">
    <source>
        <dbReference type="Proteomes" id="UP001597549"/>
    </source>
</evidence>
<feature type="transmembrane region" description="Helical" evidence="1">
    <location>
        <begin position="38"/>
        <end position="58"/>
    </location>
</feature>
<protein>
    <submittedName>
        <fullName evidence="2">Uncharacterized protein</fullName>
    </submittedName>
</protein>
<evidence type="ECO:0000313" key="2">
    <source>
        <dbReference type="EMBL" id="MFD2909636.1"/>
    </source>
</evidence>
<keyword evidence="1" id="KW-0472">Membrane</keyword>
<accession>A0ABW5ZC32</accession>
<sequence>METYFLNLPISTKIAFISFSIGTLLFGTYFLIPRSNNLIIIGLSYTLIAITTNGIIFLKLIYNWIKSPTKRFSIEKQALIVLANIPIAILYFFIITNNIISTSPF</sequence>
<feature type="transmembrane region" description="Helical" evidence="1">
    <location>
        <begin position="12"/>
        <end position="32"/>
    </location>
</feature>
<keyword evidence="1" id="KW-0812">Transmembrane</keyword>
<proteinExistence type="predicted"/>
<reference evidence="3" key="1">
    <citation type="journal article" date="2019" name="Int. J. Syst. Evol. Microbiol.">
        <title>The Global Catalogue of Microorganisms (GCM) 10K type strain sequencing project: providing services to taxonomists for standard genome sequencing and annotation.</title>
        <authorList>
            <consortium name="The Broad Institute Genomics Platform"/>
            <consortium name="The Broad Institute Genome Sequencing Center for Infectious Disease"/>
            <person name="Wu L."/>
            <person name="Ma J."/>
        </authorList>
    </citation>
    <scope>NUCLEOTIDE SEQUENCE [LARGE SCALE GENOMIC DNA]</scope>
    <source>
        <strain evidence="3">KCTC 52644</strain>
    </source>
</reference>
<comment type="caution">
    <text evidence="2">The sequence shown here is derived from an EMBL/GenBank/DDBJ whole genome shotgun (WGS) entry which is preliminary data.</text>
</comment>
<evidence type="ECO:0000256" key="1">
    <source>
        <dbReference type="SAM" id="Phobius"/>
    </source>
</evidence>
<keyword evidence="3" id="KW-1185">Reference proteome</keyword>
<feature type="transmembrane region" description="Helical" evidence="1">
    <location>
        <begin position="79"/>
        <end position="100"/>
    </location>
</feature>
<keyword evidence="1" id="KW-1133">Transmembrane helix</keyword>
<dbReference type="Proteomes" id="UP001597549">
    <property type="component" value="Unassembled WGS sequence"/>
</dbReference>
<organism evidence="2 3">
    <name type="scientific">Flavobacterium ardleyense</name>
    <dbReference type="NCBI Taxonomy" id="2038737"/>
    <lineage>
        <taxon>Bacteria</taxon>
        <taxon>Pseudomonadati</taxon>
        <taxon>Bacteroidota</taxon>
        <taxon>Flavobacteriia</taxon>
        <taxon>Flavobacteriales</taxon>
        <taxon>Flavobacteriaceae</taxon>
        <taxon>Flavobacterium</taxon>
    </lineage>
</organism>
<dbReference type="EMBL" id="JBHUOL010000018">
    <property type="protein sequence ID" value="MFD2909636.1"/>
    <property type="molecule type" value="Genomic_DNA"/>
</dbReference>